<dbReference type="GO" id="GO:0016491">
    <property type="term" value="F:oxidoreductase activity"/>
    <property type="evidence" value="ECO:0007669"/>
    <property type="project" value="UniProtKB-KW"/>
</dbReference>
<dbReference type="SUPFAM" id="SSF63380">
    <property type="entry name" value="Riboflavin synthase domain-like"/>
    <property type="match status" value="1"/>
</dbReference>
<dbReference type="InterPro" id="IPR003097">
    <property type="entry name" value="CysJ-like_FAD-binding"/>
</dbReference>
<dbReference type="Gene3D" id="2.40.30.10">
    <property type="entry name" value="Translation factors"/>
    <property type="match status" value="1"/>
</dbReference>
<evidence type="ECO:0000256" key="1">
    <source>
        <dbReference type="ARBA" id="ARBA00001917"/>
    </source>
</evidence>
<dbReference type="PANTHER" id="PTHR19384">
    <property type="entry name" value="NITRIC OXIDE SYNTHASE-RELATED"/>
    <property type="match status" value="1"/>
</dbReference>
<comment type="caution">
    <text evidence="8">The sequence shown here is derived from an EMBL/GenBank/DDBJ whole genome shotgun (WGS) entry which is preliminary data.</text>
</comment>
<proteinExistence type="predicted"/>
<comment type="cofactor">
    <cofactor evidence="2">
        <name>FAD</name>
        <dbReference type="ChEBI" id="CHEBI:57692"/>
    </cofactor>
</comment>
<dbReference type="Pfam" id="PF00667">
    <property type="entry name" value="FAD_binding_1"/>
    <property type="match status" value="1"/>
</dbReference>
<keyword evidence="5" id="KW-0274">FAD</keyword>
<dbReference type="Gene3D" id="1.20.990.10">
    <property type="entry name" value="NADPH-cytochrome p450 Reductase, Chain A, domain 3"/>
    <property type="match status" value="1"/>
</dbReference>
<dbReference type="PANTHER" id="PTHR19384:SF128">
    <property type="entry name" value="NADPH OXIDOREDUCTASE A"/>
    <property type="match status" value="1"/>
</dbReference>
<evidence type="ECO:0000256" key="3">
    <source>
        <dbReference type="ARBA" id="ARBA00022630"/>
    </source>
</evidence>
<accession>A0A699X4M3</accession>
<protein>
    <submittedName>
        <fullName evidence="8">Methionine synthase reductase</fullName>
    </submittedName>
</protein>
<dbReference type="GO" id="GO:0050660">
    <property type="term" value="F:flavin adenine dinucleotide binding"/>
    <property type="evidence" value="ECO:0007669"/>
    <property type="project" value="TreeGrafter"/>
</dbReference>
<dbReference type="GO" id="GO:0010181">
    <property type="term" value="F:FMN binding"/>
    <property type="evidence" value="ECO:0007669"/>
    <property type="project" value="TreeGrafter"/>
</dbReference>
<sequence>YTAENPWPAKVLDSIQLNGRGSDKETYHIELDLAGSGLHYAPGDALAVVPANHLPLVEEVLLAARLSDTSAVQVEGANLPLAAALATHRELTVLTRDVLERYAALAPHA</sequence>
<dbReference type="InterPro" id="IPR017938">
    <property type="entry name" value="Riboflavin_synthase-like_b-brl"/>
</dbReference>
<organism evidence="8">
    <name type="scientific">Tanacetum cinerariifolium</name>
    <name type="common">Dalmatian daisy</name>
    <name type="synonym">Chrysanthemum cinerariifolium</name>
    <dbReference type="NCBI Taxonomy" id="118510"/>
    <lineage>
        <taxon>Eukaryota</taxon>
        <taxon>Viridiplantae</taxon>
        <taxon>Streptophyta</taxon>
        <taxon>Embryophyta</taxon>
        <taxon>Tracheophyta</taxon>
        <taxon>Spermatophyta</taxon>
        <taxon>Magnoliopsida</taxon>
        <taxon>eudicotyledons</taxon>
        <taxon>Gunneridae</taxon>
        <taxon>Pentapetalae</taxon>
        <taxon>asterids</taxon>
        <taxon>campanulids</taxon>
        <taxon>Asterales</taxon>
        <taxon>Asteraceae</taxon>
        <taxon>Asteroideae</taxon>
        <taxon>Anthemideae</taxon>
        <taxon>Anthemidinae</taxon>
        <taxon>Tanacetum</taxon>
    </lineage>
</organism>
<keyword evidence="4" id="KW-0288">FMN</keyword>
<keyword evidence="6" id="KW-0560">Oxidoreductase</keyword>
<name>A0A699X4M3_TANCI</name>
<evidence type="ECO:0000259" key="7">
    <source>
        <dbReference type="Pfam" id="PF00667"/>
    </source>
</evidence>
<keyword evidence="3" id="KW-0285">Flavoprotein</keyword>
<evidence type="ECO:0000256" key="4">
    <source>
        <dbReference type="ARBA" id="ARBA00022643"/>
    </source>
</evidence>
<dbReference type="GO" id="GO:0005829">
    <property type="term" value="C:cytosol"/>
    <property type="evidence" value="ECO:0007669"/>
    <property type="project" value="TreeGrafter"/>
</dbReference>
<evidence type="ECO:0000256" key="2">
    <source>
        <dbReference type="ARBA" id="ARBA00001974"/>
    </source>
</evidence>
<reference evidence="8" key="1">
    <citation type="journal article" date="2019" name="Sci. Rep.">
        <title>Draft genome of Tanacetum cinerariifolium, the natural source of mosquito coil.</title>
        <authorList>
            <person name="Yamashiro T."/>
            <person name="Shiraishi A."/>
            <person name="Satake H."/>
            <person name="Nakayama K."/>
        </authorList>
    </citation>
    <scope>NUCLEOTIDE SEQUENCE</scope>
</reference>
<feature type="domain" description="Sulfite reductase [NADPH] flavoprotein alpha-component-like FAD-binding" evidence="7">
    <location>
        <begin position="3"/>
        <end position="102"/>
    </location>
</feature>
<dbReference type="EMBL" id="BKCJ011777465">
    <property type="protein sequence ID" value="GFD52061.1"/>
    <property type="molecule type" value="Genomic_DNA"/>
</dbReference>
<comment type="cofactor">
    <cofactor evidence="1">
        <name>FMN</name>
        <dbReference type="ChEBI" id="CHEBI:58210"/>
    </cofactor>
</comment>
<gene>
    <name evidence="8" type="ORF">Tci_924030</name>
</gene>
<feature type="non-terminal residue" evidence="8">
    <location>
        <position position="109"/>
    </location>
</feature>
<evidence type="ECO:0000256" key="6">
    <source>
        <dbReference type="ARBA" id="ARBA00023002"/>
    </source>
</evidence>
<evidence type="ECO:0000313" key="8">
    <source>
        <dbReference type="EMBL" id="GFD52061.1"/>
    </source>
</evidence>
<dbReference type="InterPro" id="IPR023173">
    <property type="entry name" value="NADPH_Cyt_P450_Rdtase_alpha"/>
</dbReference>
<feature type="non-terminal residue" evidence="8">
    <location>
        <position position="1"/>
    </location>
</feature>
<dbReference type="AlphaFoldDB" id="A0A699X4M3"/>
<evidence type="ECO:0000256" key="5">
    <source>
        <dbReference type="ARBA" id="ARBA00022827"/>
    </source>
</evidence>